<dbReference type="InterPro" id="IPR006016">
    <property type="entry name" value="UspA"/>
</dbReference>
<protein>
    <submittedName>
        <fullName evidence="6">Two-component system, OmpR family, sensor histidine kinase KdpD</fullName>
    </submittedName>
</protein>
<dbReference type="GO" id="GO:0005737">
    <property type="term" value="C:cytoplasm"/>
    <property type="evidence" value="ECO:0007669"/>
    <property type="project" value="UniProtKB-ARBA"/>
</dbReference>
<dbReference type="SUPFAM" id="SSF52402">
    <property type="entry name" value="Adenine nucleotide alpha hydrolases-like"/>
    <property type="match status" value="1"/>
</dbReference>
<dbReference type="SUPFAM" id="SSF52540">
    <property type="entry name" value="P-loop containing nucleoside triphosphate hydrolases"/>
    <property type="match status" value="1"/>
</dbReference>
<dbReference type="GO" id="GO:0005886">
    <property type="term" value="C:plasma membrane"/>
    <property type="evidence" value="ECO:0007669"/>
    <property type="project" value="TreeGrafter"/>
</dbReference>
<dbReference type="FunFam" id="3.40.50.300:FF:000483">
    <property type="entry name" value="Sensor histidine kinase KdpD"/>
    <property type="match status" value="1"/>
</dbReference>
<evidence type="ECO:0000256" key="1">
    <source>
        <dbReference type="ARBA" id="ARBA00022679"/>
    </source>
</evidence>
<proteinExistence type="predicted"/>
<dbReference type="InterPro" id="IPR014729">
    <property type="entry name" value="Rossmann-like_a/b/a_fold"/>
</dbReference>
<dbReference type="CDD" id="cd01987">
    <property type="entry name" value="USP_KdpD-like"/>
    <property type="match status" value="1"/>
</dbReference>
<dbReference type="Pfam" id="PF00582">
    <property type="entry name" value="Usp"/>
    <property type="match status" value="1"/>
</dbReference>
<dbReference type="InterPro" id="IPR052023">
    <property type="entry name" value="Histidine_kinase_KdpD"/>
</dbReference>
<feature type="domain" description="Signal transduction histidine kinase osmosensitive K+ channel sensor N-terminal" evidence="5">
    <location>
        <begin position="22"/>
        <end position="229"/>
    </location>
</feature>
<dbReference type="STRING" id="28034.BFX07_13220"/>
<dbReference type="Gene3D" id="3.40.50.620">
    <property type="entry name" value="HUPs"/>
    <property type="match status" value="1"/>
</dbReference>
<sequence length="381" mass="42927">MASTYKRRTPEEILEDIRRMSRGKHRVYLGAAPGVGKTYTMLSDAHIAKEQGIDVVIGVIDTHGREETAELTRGLEAVPLATCTYKGLEVGELDVGAVMARGPDVVLVDELAHTNADNCKNRKRYQDVEDLLAAGINVWSTLNIQHLESLNDTVRQITGVRVRETVPDSIVREANEIRLVDLTPEALIERLKRGKVYQGRRIDQALQNFFRTGNITALRELALRVVADDTDDRLETYMNRHAIEGPWPTHDRIMVAVTPSPNGARLLRRGYRIAQRLKAEFYVVIVRPADGRAFSASDEQTLQAHINLAKQLGAQVVELRDNNVPRALVNFAREHHVTEIVMGESLRTRWQEVFKGSVINEVLRQTSNIDILVVGHERDRD</sequence>
<keyword evidence="3" id="KW-0902">Two-component regulatory system</keyword>
<dbReference type="Proteomes" id="UP000192660">
    <property type="component" value="Unassembled WGS sequence"/>
</dbReference>
<dbReference type="InterPro" id="IPR027417">
    <property type="entry name" value="P-loop_NTPase"/>
</dbReference>
<feature type="domain" description="UspA" evidence="4">
    <location>
        <begin position="251"/>
        <end position="374"/>
    </location>
</feature>
<name>A0A1W1WK73_SULTA</name>
<dbReference type="PANTHER" id="PTHR45569:SF1">
    <property type="entry name" value="SENSOR PROTEIN KDPD"/>
    <property type="match status" value="1"/>
</dbReference>
<dbReference type="EMBL" id="FWWY01000001">
    <property type="protein sequence ID" value="SMC06559.1"/>
    <property type="molecule type" value="Genomic_DNA"/>
</dbReference>
<dbReference type="Gene3D" id="3.40.50.300">
    <property type="entry name" value="P-loop containing nucleotide triphosphate hydrolases"/>
    <property type="match status" value="1"/>
</dbReference>
<evidence type="ECO:0000313" key="7">
    <source>
        <dbReference type="Proteomes" id="UP000192660"/>
    </source>
</evidence>
<keyword evidence="7" id="KW-1185">Reference proteome</keyword>
<dbReference type="OrthoDB" id="9806130at2"/>
<dbReference type="AlphaFoldDB" id="A0A1W1WK73"/>
<gene>
    <name evidence="6" type="ORF">SAMN00768000_2884</name>
</gene>
<dbReference type="GO" id="GO:0000155">
    <property type="term" value="F:phosphorelay sensor kinase activity"/>
    <property type="evidence" value="ECO:0007669"/>
    <property type="project" value="InterPro"/>
</dbReference>
<keyword evidence="2 6" id="KW-0418">Kinase</keyword>
<dbReference type="PANTHER" id="PTHR45569">
    <property type="entry name" value="SENSOR PROTEIN KDPD"/>
    <property type="match status" value="1"/>
</dbReference>
<evidence type="ECO:0000313" key="6">
    <source>
        <dbReference type="EMBL" id="SMC06559.1"/>
    </source>
</evidence>
<evidence type="ECO:0000256" key="2">
    <source>
        <dbReference type="ARBA" id="ARBA00022777"/>
    </source>
</evidence>
<accession>A0A1W1WK73</accession>
<evidence type="ECO:0000256" key="3">
    <source>
        <dbReference type="ARBA" id="ARBA00023012"/>
    </source>
</evidence>
<evidence type="ECO:0000259" key="4">
    <source>
        <dbReference type="Pfam" id="PF00582"/>
    </source>
</evidence>
<dbReference type="RefSeq" id="WP_020373082.1">
    <property type="nucleotide sequence ID" value="NZ_FWWY01000001.1"/>
</dbReference>
<reference evidence="7" key="1">
    <citation type="submission" date="2017-04" db="EMBL/GenBank/DDBJ databases">
        <authorList>
            <person name="Varghese N."/>
            <person name="Submissions S."/>
        </authorList>
    </citation>
    <scope>NUCLEOTIDE SEQUENCE [LARGE SCALE GENOMIC DNA]</scope>
    <source>
        <strain evidence="7">DSM 9293</strain>
    </source>
</reference>
<evidence type="ECO:0000259" key="5">
    <source>
        <dbReference type="Pfam" id="PF02702"/>
    </source>
</evidence>
<organism evidence="6 7">
    <name type="scientific">Sulfobacillus thermosulfidooxidans (strain DSM 9293 / VKM B-1269 / AT-1)</name>
    <dbReference type="NCBI Taxonomy" id="929705"/>
    <lineage>
        <taxon>Bacteria</taxon>
        <taxon>Bacillati</taxon>
        <taxon>Bacillota</taxon>
        <taxon>Clostridia</taxon>
        <taxon>Eubacteriales</taxon>
        <taxon>Clostridiales Family XVII. Incertae Sedis</taxon>
        <taxon>Sulfobacillus</taxon>
    </lineage>
</organism>
<keyword evidence="1" id="KW-0808">Transferase</keyword>
<dbReference type="InterPro" id="IPR003852">
    <property type="entry name" value="Sig_transdc_His_kinase_KdpD_N"/>
</dbReference>
<dbReference type="Pfam" id="PF02702">
    <property type="entry name" value="KdpD"/>
    <property type="match status" value="1"/>
</dbReference>